<gene>
    <name evidence="3" type="ORF">ACFSYC_08150</name>
</gene>
<evidence type="ECO:0000259" key="2">
    <source>
        <dbReference type="PROSITE" id="PS51352"/>
    </source>
</evidence>
<keyword evidence="1" id="KW-0732">Signal</keyword>
<dbReference type="Proteomes" id="UP001597601">
    <property type="component" value="Unassembled WGS sequence"/>
</dbReference>
<evidence type="ECO:0000313" key="4">
    <source>
        <dbReference type="Proteomes" id="UP001597601"/>
    </source>
</evidence>
<proteinExistence type="predicted"/>
<keyword evidence="4" id="KW-1185">Reference proteome</keyword>
<dbReference type="PANTHER" id="PTHR42852:SF17">
    <property type="entry name" value="THIOREDOXIN-LIKE PROTEIN HI_1115"/>
    <property type="match status" value="1"/>
</dbReference>
<dbReference type="Pfam" id="PF00578">
    <property type="entry name" value="AhpC-TSA"/>
    <property type="match status" value="1"/>
</dbReference>
<dbReference type="Gene3D" id="3.40.30.10">
    <property type="entry name" value="Glutaredoxin"/>
    <property type="match status" value="1"/>
</dbReference>
<dbReference type="InterPro" id="IPR000866">
    <property type="entry name" value="AhpC/TSA"/>
</dbReference>
<dbReference type="InterPro" id="IPR050553">
    <property type="entry name" value="Thioredoxin_ResA/DsbE_sf"/>
</dbReference>
<name>A0ABW5XRT8_9SPHI</name>
<dbReference type="EMBL" id="JBHUON010000007">
    <property type="protein sequence ID" value="MFD2864658.1"/>
    <property type="molecule type" value="Genomic_DNA"/>
</dbReference>
<feature type="chain" id="PRO_5046205117" evidence="1">
    <location>
        <begin position="20"/>
        <end position="750"/>
    </location>
</feature>
<organism evidence="3 4">
    <name type="scientific">Mucilaginibacter antarcticus</name>
    <dbReference type="NCBI Taxonomy" id="1855725"/>
    <lineage>
        <taxon>Bacteria</taxon>
        <taxon>Pseudomonadati</taxon>
        <taxon>Bacteroidota</taxon>
        <taxon>Sphingobacteriia</taxon>
        <taxon>Sphingobacteriales</taxon>
        <taxon>Sphingobacteriaceae</taxon>
        <taxon>Mucilaginibacter</taxon>
    </lineage>
</organism>
<dbReference type="CDD" id="cd02966">
    <property type="entry name" value="TlpA_like_family"/>
    <property type="match status" value="1"/>
</dbReference>
<feature type="domain" description="Thioredoxin" evidence="2">
    <location>
        <begin position="608"/>
        <end position="750"/>
    </location>
</feature>
<reference evidence="4" key="1">
    <citation type="journal article" date="2019" name="Int. J. Syst. Evol. Microbiol.">
        <title>The Global Catalogue of Microorganisms (GCM) 10K type strain sequencing project: providing services to taxonomists for standard genome sequencing and annotation.</title>
        <authorList>
            <consortium name="The Broad Institute Genomics Platform"/>
            <consortium name="The Broad Institute Genome Sequencing Center for Infectious Disease"/>
            <person name="Wu L."/>
            <person name="Ma J."/>
        </authorList>
    </citation>
    <scope>NUCLEOTIDE SEQUENCE [LARGE SCALE GENOMIC DNA]</scope>
    <source>
        <strain evidence="4">KCTC 52232</strain>
    </source>
</reference>
<dbReference type="RefSeq" id="WP_377125522.1">
    <property type="nucleotide sequence ID" value="NZ_JBHUON010000007.1"/>
</dbReference>
<dbReference type="SUPFAM" id="SSF52833">
    <property type="entry name" value="Thioredoxin-like"/>
    <property type="match status" value="1"/>
</dbReference>
<evidence type="ECO:0000256" key="1">
    <source>
        <dbReference type="SAM" id="SignalP"/>
    </source>
</evidence>
<accession>A0ABW5XRT8</accession>
<dbReference type="InterPro" id="IPR013766">
    <property type="entry name" value="Thioredoxin_domain"/>
</dbReference>
<evidence type="ECO:0000313" key="3">
    <source>
        <dbReference type="EMBL" id="MFD2864658.1"/>
    </source>
</evidence>
<dbReference type="PROSITE" id="PS51352">
    <property type="entry name" value="THIOREDOXIN_2"/>
    <property type="match status" value="1"/>
</dbReference>
<feature type="signal peptide" evidence="1">
    <location>
        <begin position="1"/>
        <end position="19"/>
    </location>
</feature>
<protein>
    <submittedName>
        <fullName evidence="3">TlpA family protein disulfide reductase</fullName>
    </submittedName>
</protein>
<dbReference type="InterPro" id="IPR036249">
    <property type="entry name" value="Thioredoxin-like_sf"/>
</dbReference>
<sequence length="750" mass="85468">MKYAITFILGLLTSGMVRAQQINLKPGEEFAYQTHNTEVPVGSKARPLEEAYTFQFKVISSNATECKLQCTLTKAKLWQADKLYRLNADSVRNTELNYSGLLTQLILLNQPFTVVLNPKGKFMRAEGIADLIKKATASWYLEENVQQYQQGNIEGFLSRLNWMFFELPDQKLSYQSTFTGADKKTIYKVNAMRGSLLDISPVTVEKTSQAKYLLNDVNGLLEDVSTTYTQTGVPDPKRFTSTQTIVYGKADASIVDTAWLNMAIPLSYWSEHFKNKAGEVDSAKVFSYFASHDAVYKDDPYYILAKLKNVQGLKGRKSFDNYRAELAKTPNNVLADQSSHLFNKLQWAAEVNADTAYNVIAYMHKFSDFGEWLQESFAQAFLRKDMPVSDELLKKLNNDTKLGVKPLINPMYLWVNAKKEPGNTRVLSSTYNQFMKMNDLNMHKGNGARYALLIYKMLVNAKMEKEAVKLLDRTNQTLARFTADTLNKSRLADRNILAYTYYLKYQQTLKTDSAAALVFLGKASQFSPLDKREKAYTSFYDRVFLQSKESYSEEFMNKLFAGGNIDTALKIFANNISANPGRLPDMQKFYQKRFTDKSFKDFFLNNVVSTWKDAPPFELTDLGGKKRALADYKDKWLVLDFWGTWCSPCREEMPKVNAFNNELLEGKYKGINLLSVACFDNQPSVKNYIANNNFGITTTMSDNLIQQKYKVSGYPSKILIAPNGKMIDIQFGSDWIEVIKNFNELYAAAN</sequence>
<dbReference type="PANTHER" id="PTHR42852">
    <property type="entry name" value="THIOL:DISULFIDE INTERCHANGE PROTEIN DSBE"/>
    <property type="match status" value="1"/>
</dbReference>
<comment type="caution">
    <text evidence="3">The sequence shown here is derived from an EMBL/GenBank/DDBJ whole genome shotgun (WGS) entry which is preliminary data.</text>
</comment>